<dbReference type="Proteomes" id="UP000271974">
    <property type="component" value="Unassembled WGS sequence"/>
</dbReference>
<evidence type="ECO:0000256" key="1">
    <source>
        <dbReference type="ARBA" id="ARBA00022670"/>
    </source>
</evidence>
<gene>
    <name evidence="9" type="ORF">EGW08_018904</name>
</gene>
<evidence type="ECO:0000256" key="4">
    <source>
        <dbReference type="ARBA" id="ARBA00022833"/>
    </source>
</evidence>
<comment type="caution">
    <text evidence="9">The sequence shown here is derived from an EMBL/GenBank/DDBJ whole genome shotgun (WGS) entry which is preliminary data.</text>
</comment>
<dbReference type="Pfam" id="PF01400">
    <property type="entry name" value="Astacin"/>
    <property type="match status" value="1"/>
</dbReference>
<feature type="active site" evidence="6">
    <location>
        <position position="205"/>
    </location>
</feature>
<keyword evidence="5 6" id="KW-0482">Metalloprotease</keyword>
<dbReference type="GO" id="GO:0006508">
    <property type="term" value="P:proteolysis"/>
    <property type="evidence" value="ECO:0007669"/>
    <property type="project" value="UniProtKB-KW"/>
</dbReference>
<dbReference type="InterPro" id="IPR006026">
    <property type="entry name" value="Peptidase_Metallo"/>
</dbReference>
<keyword evidence="10" id="KW-1185">Reference proteome</keyword>
<keyword evidence="2 6" id="KW-0479">Metal-binding</keyword>
<evidence type="ECO:0000313" key="9">
    <source>
        <dbReference type="EMBL" id="RUS73332.1"/>
    </source>
</evidence>
<evidence type="ECO:0000256" key="7">
    <source>
        <dbReference type="RuleBase" id="RU361183"/>
    </source>
</evidence>
<keyword evidence="3 6" id="KW-0378">Hydrolase</keyword>
<dbReference type="GO" id="GO:0004222">
    <property type="term" value="F:metalloendopeptidase activity"/>
    <property type="evidence" value="ECO:0007669"/>
    <property type="project" value="UniProtKB-UniRule"/>
</dbReference>
<evidence type="ECO:0000313" key="10">
    <source>
        <dbReference type="Proteomes" id="UP000271974"/>
    </source>
</evidence>
<dbReference type="AlphaFoldDB" id="A0A433SVM6"/>
<evidence type="ECO:0000256" key="6">
    <source>
        <dbReference type="PROSITE-ProRule" id="PRU01211"/>
    </source>
</evidence>
<organism evidence="9 10">
    <name type="scientific">Elysia chlorotica</name>
    <name type="common">Eastern emerald elysia</name>
    <name type="synonym">Sea slug</name>
    <dbReference type="NCBI Taxonomy" id="188477"/>
    <lineage>
        <taxon>Eukaryota</taxon>
        <taxon>Metazoa</taxon>
        <taxon>Spiralia</taxon>
        <taxon>Lophotrochozoa</taxon>
        <taxon>Mollusca</taxon>
        <taxon>Gastropoda</taxon>
        <taxon>Heterobranchia</taxon>
        <taxon>Euthyneura</taxon>
        <taxon>Panpulmonata</taxon>
        <taxon>Sacoglossa</taxon>
        <taxon>Placobranchoidea</taxon>
        <taxon>Plakobranchidae</taxon>
        <taxon>Elysia</taxon>
    </lineage>
</organism>
<dbReference type="GO" id="GO:0008270">
    <property type="term" value="F:zinc ion binding"/>
    <property type="evidence" value="ECO:0007669"/>
    <property type="project" value="UniProtKB-UniRule"/>
</dbReference>
<dbReference type="SUPFAM" id="SSF55486">
    <property type="entry name" value="Metalloproteases ('zincins'), catalytic domain"/>
    <property type="match status" value="1"/>
</dbReference>
<dbReference type="PANTHER" id="PTHR10127:SF780">
    <property type="entry name" value="METALLOENDOPEPTIDASE"/>
    <property type="match status" value="1"/>
</dbReference>
<protein>
    <recommendedName>
        <fullName evidence="7">Metalloendopeptidase</fullName>
        <ecNumber evidence="7">3.4.24.-</ecNumber>
    </recommendedName>
</protein>
<reference evidence="9 10" key="1">
    <citation type="submission" date="2019-01" db="EMBL/GenBank/DDBJ databases">
        <title>A draft genome assembly of the solar-powered sea slug Elysia chlorotica.</title>
        <authorList>
            <person name="Cai H."/>
            <person name="Li Q."/>
            <person name="Fang X."/>
            <person name="Li J."/>
            <person name="Curtis N.E."/>
            <person name="Altenburger A."/>
            <person name="Shibata T."/>
            <person name="Feng M."/>
            <person name="Maeda T."/>
            <person name="Schwartz J.A."/>
            <person name="Shigenobu S."/>
            <person name="Lundholm N."/>
            <person name="Nishiyama T."/>
            <person name="Yang H."/>
            <person name="Hasebe M."/>
            <person name="Li S."/>
            <person name="Pierce S.K."/>
            <person name="Wang J."/>
        </authorList>
    </citation>
    <scope>NUCLEOTIDE SEQUENCE [LARGE SCALE GENOMIC DNA]</scope>
    <source>
        <strain evidence="9">EC2010</strain>
        <tissue evidence="9">Whole organism of an adult</tissue>
    </source>
</reference>
<dbReference type="STRING" id="188477.A0A433SVM6"/>
<comment type="cofactor">
    <cofactor evidence="6 7">
        <name>Zn(2+)</name>
        <dbReference type="ChEBI" id="CHEBI:29105"/>
    </cofactor>
    <text evidence="6 7">Binds 1 zinc ion per subunit.</text>
</comment>
<dbReference type="OrthoDB" id="291007at2759"/>
<evidence type="ECO:0000256" key="3">
    <source>
        <dbReference type="ARBA" id="ARBA00022801"/>
    </source>
</evidence>
<name>A0A433SVM6_ELYCH</name>
<feature type="binding site" evidence="6">
    <location>
        <position position="214"/>
    </location>
    <ligand>
        <name>Zn(2+)</name>
        <dbReference type="ChEBI" id="CHEBI:29105"/>
        <note>catalytic</note>
    </ligand>
</feature>
<evidence type="ECO:0000256" key="2">
    <source>
        <dbReference type="ARBA" id="ARBA00022723"/>
    </source>
</evidence>
<sequence>MIVRHSTRKSIPNVMIASYVKVTILLLAGIPLVASGPVPELPDMPYGGSVENLEDGDFYHETAFPGSALHISVMERITKGPSTGGSNSTKSRSRRAIPDHYTKVWGDNIPYVLHSSFRALNKKKLDTLRRAMQFISDHLCVTFVDETQRYRQDSTSWLPPSKYPDGNFILVKHSGTVCQASIDLERRTGQQTVEPCDDFKVNVHEMLHMLRGTHMHQGSARDNYITINRDNIDPALKTTYVRMDQTFQQYFDPLSPLMYGKYTWSGNHLETWTAIRDDLVETDATISKAPVEFEELNNMYKCGERLCPWRDCGIGYLAKVKGACTCVCPREYDPVYNCSFHISGPTQNLSWPRAPFSIFAAGPVTNKCPPGFQAPRTLEFKTFWGAQDWQMKRTPEKYDMPWPWAHIPICTRSHVSKTDWDSWPEGGDFCVIKPRRSYCRGDFSEYTVWVRGQARPQYTGDLGDLRFHGSDMTLKMCCRSGVTWGWPLELPNAQPFRLVSGGTCPVID</sequence>
<dbReference type="EC" id="3.4.24.-" evidence="7"/>
<evidence type="ECO:0000256" key="5">
    <source>
        <dbReference type="ARBA" id="ARBA00023049"/>
    </source>
</evidence>
<evidence type="ECO:0000259" key="8">
    <source>
        <dbReference type="PROSITE" id="PS51864"/>
    </source>
</evidence>
<feature type="domain" description="Peptidase M12A" evidence="8">
    <location>
        <begin position="95"/>
        <end position="303"/>
    </location>
</feature>
<feature type="binding site" evidence="6">
    <location>
        <position position="204"/>
    </location>
    <ligand>
        <name>Zn(2+)</name>
        <dbReference type="ChEBI" id="CHEBI:29105"/>
        <note>catalytic</note>
    </ligand>
</feature>
<dbReference type="InterPro" id="IPR001506">
    <property type="entry name" value="Peptidase_M12A"/>
</dbReference>
<feature type="binding site" evidence="6">
    <location>
        <position position="208"/>
    </location>
    <ligand>
        <name>Zn(2+)</name>
        <dbReference type="ChEBI" id="CHEBI:29105"/>
        <note>catalytic</note>
    </ligand>
</feature>
<dbReference type="InterPro" id="IPR024079">
    <property type="entry name" value="MetalloPept_cat_dom_sf"/>
</dbReference>
<dbReference type="PRINTS" id="PR00480">
    <property type="entry name" value="ASTACIN"/>
</dbReference>
<dbReference type="PANTHER" id="PTHR10127">
    <property type="entry name" value="DISCOIDIN, CUB, EGF, LAMININ , AND ZINC METALLOPROTEASE DOMAIN CONTAINING"/>
    <property type="match status" value="1"/>
</dbReference>
<dbReference type="PROSITE" id="PS51864">
    <property type="entry name" value="ASTACIN"/>
    <property type="match status" value="1"/>
</dbReference>
<proteinExistence type="predicted"/>
<comment type="caution">
    <text evidence="6">Lacks conserved residue(s) required for the propagation of feature annotation.</text>
</comment>
<dbReference type="SMART" id="SM00235">
    <property type="entry name" value="ZnMc"/>
    <property type="match status" value="1"/>
</dbReference>
<dbReference type="EMBL" id="RQTK01000948">
    <property type="protein sequence ID" value="RUS73332.1"/>
    <property type="molecule type" value="Genomic_DNA"/>
</dbReference>
<keyword evidence="1 6" id="KW-0645">Protease</keyword>
<keyword evidence="4 6" id="KW-0862">Zinc</keyword>
<accession>A0A433SVM6</accession>
<feature type="non-terminal residue" evidence="9">
    <location>
        <position position="508"/>
    </location>
</feature>
<dbReference type="Gene3D" id="3.40.390.10">
    <property type="entry name" value="Collagenase (Catalytic Domain)"/>
    <property type="match status" value="1"/>
</dbReference>